<feature type="domain" description="KilA-N DNA-binding" evidence="2">
    <location>
        <begin position="13"/>
        <end position="100"/>
    </location>
</feature>
<gene>
    <name evidence="3" type="ORF">HMPREF9449_00693</name>
</gene>
<proteinExistence type="predicted"/>
<dbReference type="AlphaFoldDB" id="H1DEK7"/>
<dbReference type="GeneID" id="98068318"/>
<keyword evidence="1" id="KW-0175">Coiled coil</keyword>
<evidence type="ECO:0000313" key="4">
    <source>
        <dbReference type="Proteomes" id="UP000004892"/>
    </source>
</evidence>
<comment type="caution">
    <text evidence="3">The sequence shown here is derived from an EMBL/GenBank/DDBJ whole genome shotgun (WGS) entry which is preliminary data.</text>
</comment>
<dbReference type="Proteomes" id="UP000004892">
    <property type="component" value="Unassembled WGS sequence"/>
</dbReference>
<organism evidence="3 4">
    <name type="scientific">Odoribacter laneus YIT 12061</name>
    <dbReference type="NCBI Taxonomy" id="742817"/>
    <lineage>
        <taxon>Bacteria</taxon>
        <taxon>Pseudomonadati</taxon>
        <taxon>Bacteroidota</taxon>
        <taxon>Bacteroidia</taxon>
        <taxon>Bacteroidales</taxon>
        <taxon>Odoribacteraceae</taxon>
        <taxon>Odoribacter</taxon>
    </lineage>
</organism>
<evidence type="ECO:0000259" key="2">
    <source>
        <dbReference type="Pfam" id="PF10543"/>
    </source>
</evidence>
<sequence length="197" mass="23017">MCYGVDLQIIQSKIRELRGKKVILDFELAELYGVETKVLKQAVKRNIERFPLDFMFVVTKEEEIFLRSQIVTLENKGRGKYSKYLSFAFTEQGVSMLSSVLRSPTAIAVNIAIMRVFVQMRELAVTYEELKKQMDDHLKDYDELYQIVKQIRKDMNDGFSDIEQQFSDADSQFKELYEALTALLSKPSARERRRIGF</sequence>
<reference evidence="3 4" key="1">
    <citation type="submission" date="2012-01" db="EMBL/GenBank/DDBJ databases">
        <title>The Genome Sequence of Odoribacter laneus YIT 12061.</title>
        <authorList>
            <consortium name="The Broad Institute Genome Sequencing Platform"/>
            <person name="Earl A."/>
            <person name="Ward D."/>
            <person name="Feldgarden M."/>
            <person name="Gevers D."/>
            <person name="Morotomi M."/>
            <person name="Young S.K."/>
            <person name="Zeng Q."/>
            <person name="Gargeya S."/>
            <person name="Fitzgerald M."/>
            <person name="Haas B."/>
            <person name="Abouelleil A."/>
            <person name="Alvarado L."/>
            <person name="Arachchi H.M."/>
            <person name="Berlin A."/>
            <person name="Chapman S.B."/>
            <person name="Gearin G."/>
            <person name="Goldberg J."/>
            <person name="Griggs A."/>
            <person name="Gujja S."/>
            <person name="Hansen M."/>
            <person name="Heiman D."/>
            <person name="Howarth C."/>
            <person name="Larimer J."/>
            <person name="Lui A."/>
            <person name="MacDonald P.J.P."/>
            <person name="McCowen C."/>
            <person name="Montmayeur A."/>
            <person name="Murphy C."/>
            <person name="Neiman D."/>
            <person name="Pearson M."/>
            <person name="Priest M."/>
            <person name="Roberts A."/>
            <person name="Saif S."/>
            <person name="Shea T."/>
            <person name="Sisk P."/>
            <person name="Stolte C."/>
            <person name="Sykes S."/>
            <person name="Wortman J."/>
            <person name="Nusbaum C."/>
            <person name="Birren B."/>
        </authorList>
    </citation>
    <scope>NUCLEOTIDE SEQUENCE [LARGE SCALE GENOMIC DNA]</scope>
    <source>
        <strain evidence="3 4">YIT 12061</strain>
    </source>
</reference>
<dbReference type="STRING" id="742817.HMPREF9449_00693"/>
<dbReference type="eggNOG" id="COG3646">
    <property type="taxonomic scope" value="Bacteria"/>
</dbReference>
<accession>H1DEK7</accession>
<dbReference type="Pfam" id="PF10543">
    <property type="entry name" value="ORF6N"/>
    <property type="match status" value="1"/>
</dbReference>
<dbReference type="InterPro" id="IPR018873">
    <property type="entry name" value="KilA-N_DNA-bd_domain"/>
</dbReference>
<evidence type="ECO:0000313" key="3">
    <source>
        <dbReference type="EMBL" id="EHP49907.1"/>
    </source>
</evidence>
<feature type="coiled-coil region" evidence="1">
    <location>
        <begin position="120"/>
        <end position="147"/>
    </location>
</feature>
<evidence type="ECO:0000256" key="1">
    <source>
        <dbReference type="SAM" id="Coils"/>
    </source>
</evidence>
<dbReference type="PATRIC" id="fig|742817.3.peg.742"/>
<protein>
    <recommendedName>
        <fullName evidence="2">KilA-N DNA-binding domain-containing protein</fullName>
    </recommendedName>
</protein>
<name>H1DEK7_9BACT</name>
<dbReference type="HOGENOM" id="CLU_055403_2_0_10"/>
<dbReference type="EMBL" id="ADMC01000008">
    <property type="protein sequence ID" value="EHP49907.1"/>
    <property type="molecule type" value="Genomic_DNA"/>
</dbReference>
<dbReference type="RefSeq" id="WP_009135841.1">
    <property type="nucleotide sequence ID" value="NZ_JH594596.1"/>
</dbReference>
<keyword evidence="4" id="KW-1185">Reference proteome</keyword>